<dbReference type="Gene3D" id="3.30.70.1290">
    <property type="entry name" value="Transposase IS200-like"/>
    <property type="match status" value="1"/>
</dbReference>
<dbReference type="Proteomes" id="UP000366872">
    <property type="component" value="Unassembled WGS sequence"/>
</dbReference>
<dbReference type="Pfam" id="PF01797">
    <property type="entry name" value="Y1_Tnp"/>
    <property type="match status" value="1"/>
</dbReference>
<dbReference type="InterPro" id="IPR002686">
    <property type="entry name" value="Transposase_17"/>
</dbReference>
<dbReference type="PANTHER" id="PTHR34322:SF2">
    <property type="entry name" value="TRANSPOSASE IS200-LIKE DOMAIN-CONTAINING PROTEIN"/>
    <property type="match status" value="1"/>
</dbReference>
<proteinExistence type="predicted"/>
<dbReference type="PANTHER" id="PTHR34322">
    <property type="entry name" value="TRANSPOSASE, Y1_TNP DOMAIN-CONTAINING"/>
    <property type="match status" value="1"/>
</dbReference>
<evidence type="ECO:0000313" key="3">
    <source>
        <dbReference type="Proteomes" id="UP000366872"/>
    </source>
</evidence>
<feature type="domain" description="Transposase IS200-like" evidence="1">
    <location>
        <begin position="11"/>
        <end position="180"/>
    </location>
</feature>
<dbReference type="GO" id="GO:0004803">
    <property type="term" value="F:transposase activity"/>
    <property type="evidence" value="ECO:0007669"/>
    <property type="project" value="InterPro"/>
</dbReference>
<evidence type="ECO:0000313" key="2">
    <source>
        <dbReference type="EMBL" id="VGO16103.1"/>
    </source>
</evidence>
<sequence>MRKPRILGKRETNYYHVMSRVVNRDYIMGDEEKEFFRRTMWKLGEFTGVRVLTYCIMSNHWHILAEVPTVVELEDDELIDRIQAFYSKQRASVVIQAYERASLHAKETGDTSWLDEWRMKYTSRMGDLSIFVKELKERFSKWYNRKYNRKGTLWEERFKSVLVEDSDHAIATMATYIELNPVRAGLVDDPREYRFCGYAEAVAGGTAARTGIERILFLHGQEASWRKIAAQYRIQLFCTGEEAGSRQGFEPDKVRQVLENKGELGLFELMHCRVRYFNDGVALGSRMFIEEVFEQNRSLFSERRKNGARKIRGGGLLDLFNLRDLRLEGIAPPAPG</sequence>
<protein>
    <recommendedName>
        <fullName evidence="1">Transposase IS200-like domain-containing protein</fullName>
    </recommendedName>
</protein>
<dbReference type="SMART" id="SM01321">
    <property type="entry name" value="Y1_Tnp"/>
    <property type="match status" value="1"/>
</dbReference>
<name>A0A6C2U8F1_PONDE</name>
<keyword evidence="3" id="KW-1185">Reference proteome</keyword>
<dbReference type="InterPro" id="IPR036515">
    <property type="entry name" value="Transposase_17_sf"/>
</dbReference>
<organism evidence="2 3">
    <name type="scientific">Pontiella desulfatans</name>
    <dbReference type="NCBI Taxonomy" id="2750659"/>
    <lineage>
        <taxon>Bacteria</taxon>
        <taxon>Pseudomonadati</taxon>
        <taxon>Kiritimatiellota</taxon>
        <taxon>Kiritimatiellia</taxon>
        <taxon>Kiritimatiellales</taxon>
        <taxon>Pontiellaceae</taxon>
        <taxon>Pontiella</taxon>
    </lineage>
</organism>
<dbReference type="EMBL" id="CAAHFG010000003">
    <property type="protein sequence ID" value="VGO16103.1"/>
    <property type="molecule type" value="Genomic_DNA"/>
</dbReference>
<dbReference type="SUPFAM" id="SSF143422">
    <property type="entry name" value="Transposase IS200-like"/>
    <property type="match status" value="1"/>
</dbReference>
<accession>A0A6C2U8F1</accession>
<dbReference type="GO" id="GO:0006313">
    <property type="term" value="P:DNA transposition"/>
    <property type="evidence" value="ECO:0007669"/>
    <property type="project" value="InterPro"/>
</dbReference>
<gene>
    <name evidence="2" type="ORF">PDESU_04693</name>
</gene>
<evidence type="ECO:0000259" key="1">
    <source>
        <dbReference type="SMART" id="SM01321"/>
    </source>
</evidence>
<reference evidence="2 3" key="1">
    <citation type="submission" date="2019-04" db="EMBL/GenBank/DDBJ databases">
        <authorList>
            <person name="Van Vliet M D."/>
        </authorList>
    </citation>
    <scope>NUCLEOTIDE SEQUENCE [LARGE SCALE GENOMIC DNA]</scope>
    <source>
        <strain evidence="2 3">F1</strain>
    </source>
</reference>
<dbReference type="AlphaFoldDB" id="A0A6C2U8F1"/>
<dbReference type="GO" id="GO:0003677">
    <property type="term" value="F:DNA binding"/>
    <property type="evidence" value="ECO:0007669"/>
    <property type="project" value="InterPro"/>
</dbReference>
<dbReference type="RefSeq" id="WP_136081652.1">
    <property type="nucleotide sequence ID" value="NZ_CAAHFG010000003.1"/>
</dbReference>